<name>A0ABV9GWA8_9BURK</name>
<dbReference type="HAMAP" id="MF_00528">
    <property type="entry name" value="Maf"/>
    <property type="match status" value="1"/>
</dbReference>
<evidence type="ECO:0000313" key="6">
    <source>
        <dbReference type="Proteomes" id="UP001595967"/>
    </source>
</evidence>
<feature type="active site" description="Proton acceptor" evidence="4">
    <location>
        <position position="81"/>
    </location>
</feature>
<evidence type="ECO:0000256" key="4">
    <source>
        <dbReference type="HAMAP-Rule" id="MF_00528"/>
    </source>
</evidence>
<dbReference type="Proteomes" id="UP001595967">
    <property type="component" value="Unassembled WGS sequence"/>
</dbReference>
<dbReference type="SUPFAM" id="SSF52972">
    <property type="entry name" value="ITPase-like"/>
    <property type="match status" value="1"/>
</dbReference>
<dbReference type="PANTHER" id="PTHR43213:SF5">
    <property type="entry name" value="BIFUNCTIONAL DTTP_UTP PYROPHOSPHATASE_METHYLTRANSFERASE PROTEIN-RELATED"/>
    <property type="match status" value="1"/>
</dbReference>
<evidence type="ECO:0000256" key="3">
    <source>
        <dbReference type="ARBA" id="ARBA00023080"/>
    </source>
</evidence>
<comment type="catalytic activity">
    <reaction evidence="4">
        <text>dTTP + H2O = dTMP + diphosphate + H(+)</text>
        <dbReference type="Rhea" id="RHEA:28534"/>
        <dbReference type="ChEBI" id="CHEBI:15377"/>
        <dbReference type="ChEBI" id="CHEBI:15378"/>
        <dbReference type="ChEBI" id="CHEBI:33019"/>
        <dbReference type="ChEBI" id="CHEBI:37568"/>
        <dbReference type="ChEBI" id="CHEBI:63528"/>
        <dbReference type="EC" id="3.6.1.9"/>
    </reaction>
</comment>
<comment type="caution">
    <text evidence="4">Lacks conserved residue(s) required for the propagation of feature annotation.</text>
</comment>
<dbReference type="NCBIfam" id="TIGR00172">
    <property type="entry name" value="maf"/>
    <property type="match status" value="1"/>
</dbReference>
<dbReference type="InterPro" id="IPR003697">
    <property type="entry name" value="Maf-like"/>
</dbReference>
<dbReference type="InterPro" id="IPR029001">
    <property type="entry name" value="ITPase-like_fam"/>
</dbReference>
<protein>
    <recommendedName>
        <fullName evidence="4">dTTP/UTP pyrophosphatase</fullName>
        <shortName evidence="4">dTTPase/UTPase</shortName>
        <ecNumber evidence="4">3.6.1.9</ecNumber>
    </recommendedName>
    <alternativeName>
        <fullName evidence="4">Nucleoside triphosphate pyrophosphatase</fullName>
    </alternativeName>
    <alternativeName>
        <fullName evidence="4">Nucleotide pyrophosphatase</fullName>
        <shortName evidence="4">Nucleotide PPase</shortName>
    </alternativeName>
</protein>
<dbReference type="GO" id="GO:0016787">
    <property type="term" value="F:hydrolase activity"/>
    <property type="evidence" value="ECO:0007669"/>
    <property type="project" value="UniProtKB-KW"/>
</dbReference>
<gene>
    <name evidence="5" type="ORF">ACFO3A_03885</name>
</gene>
<dbReference type="EMBL" id="JBHSEW010000002">
    <property type="protein sequence ID" value="MFC4621348.1"/>
    <property type="molecule type" value="Genomic_DNA"/>
</dbReference>
<comment type="caution">
    <text evidence="5">The sequence shown here is derived from an EMBL/GenBank/DDBJ whole genome shotgun (WGS) entry which is preliminary data.</text>
</comment>
<comment type="cofactor">
    <cofactor evidence="1 4">
        <name>a divalent metal cation</name>
        <dbReference type="ChEBI" id="CHEBI:60240"/>
    </cofactor>
</comment>
<feature type="site" description="Important for substrate specificity" evidence="4">
    <location>
        <position position="13"/>
    </location>
</feature>
<dbReference type="Gene3D" id="3.90.950.10">
    <property type="match status" value="1"/>
</dbReference>
<keyword evidence="2 4" id="KW-0378">Hydrolase</keyword>
<comment type="catalytic activity">
    <reaction evidence="4">
        <text>UTP + H2O = UMP + diphosphate + H(+)</text>
        <dbReference type="Rhea" id="RHEA:29395"/>
        <dbReference type="ChEBI" id="CHEBI:15377"/>
        <dbReference type="ChEBI" id="CHEBI:15378"/>
        <dbReference type="ChEBI" id="CHEBI:33019"/>
        <dbReference type="ChEBI" id="CHEBI:46398"/>
        <dbReference type="ChEBI" id="CHEBI:57865"/>
        <dbReference type="EC" id="3.6.1.9"/>
    </reaction>
</comment>
<dbReference type="CDD" id="cd00555">
    <property type="entry name" value="Maf"/>
    <property type="match status" value="1"/>
</dbReference>
<dbReference type="PIRSF" id="PIRSF006305">
    <property type="entry name" value="Maf"/>
    <property type="match status" value="1"/>
</dbReference>
<comment type="similarity">
    <text evidence="4">Belongs to the Maf family. YhdE subfamily.</text>
</comment>
<reference evidence="6" key="1">
    <citation type="journal article" date="2019" name="Int. J. Syst. Evol. Microbiol.">
        <title>The Global Catalogue of Microorganisms (GCM) 10K type strain sequencing project: providing services to taxonomists for standard genome sequencing and annotation.</title>
        <authorList>
            <consortium name="The Broad Institute Genomics Platform"/>
            <consortium name="The Broad Institute Genome Sequencing Center for Infectious Disease"/>
            <person name="Wu L."/>
            <person name="Ma J."/>
        </authorList>
    </citation>
    <scope>NUCLEOTIDE SEQUENCE [LARGE SCALE GENOMIC DNA]</scope>
    <source>
        <strain evidence="6">JCM 11650</strain>
    </source>
</reference>
<keyword evidence="4" id="KW-0963">Cytoplasm</keyword>
<evidence type="ECO:0000256" key="2">
    <source>
        <dbReference type="ARBA" id="ARBA00022801"/>
    </source>
</evidence>
<proteinExistence type="inferred from homology"/>
<keyword evidence="3 4" id="KW-0546">Nucleotide metabolism</keyword>
<comment type="function">
    <text evidence="4">Nucleoside triphosphate pyrophosphatase that hydrolyzes dTTP and UTP. May have a dual role in cell division arrest and in preventing the incorporation of modified nucleotides into cellular nucleic acids.</text>
</comment>
<comment type="subcellular location">
    <subcellularLocation>
        <location evidence="4">Cytoplasm</location>
    </subcellularLocation>
</comment>
<dbReference type="EC" id="3.6.1.9" evidence="4"/>
<keyword evidence="6" id="KW-1185">Reference proteome</keyword>
<evidence type="ECO:0000313" key="5">
    <source>
        <dbReference type="EMBL" id="MFC4621348.1"/>
    </source>
</evidence>
<evidence type="ECO:0000256" key="1">
    <source>
        <dbReference type="ARBA" id="ARBA00001968"/>
    </source>
</evidence>
<sequence>MPPWIYLASQSPRRSQLLQQLDIAHELLLPGSDEDAEALETVLPGEAPVDYVQRVTGLKLEAAVRRHARRGLPPAAILCADTTVALGAAILGKPQDGTDAARMLTELSGQMHQVFTAVAVAWEDRRWAALSVSQVQFAQLTQQQIAAYVASGEPMGKAGAYGIQGRAAAFIAHIEGSYTGIMGLPLFETAQLLRSAGV</sequence>
<accession>A0ABV9GWA8</accession>
<dbReference type="RefSeq" id="WP_377724146.1">
    <property type="nucleotide sequence ID" value="NZ_JBHSEW010000002.1"/>
</dbReference>
<feature type="site" description="Important for substrate specificity" evidence="4">
    <location>
        <position position="82"/>
    </location>
</feature>
<dbReference type="PANTHER" id="PTHR43213">
    <property type="entry name" value="BIFUNCTIONAL DTTP/UTP PYROPHOSPHATASE/METHYLTRANSFERASE PROTEIN-RELATED"/>
    <property type="match status" value="1"/>
</dbReference>
<dbReference type="Pfam" id="PF02545">
    <property type="entry name" value="Maf"/>
    <property type="match status" value="1"/>
</dbReference>
<organism evidence="5 6">
    <name type="scientific">Comamonas nitrativorans</name>
    <dbReference type="NCBI Taxonomy" id="108437"/>
    <lineage>
        <taxon>Bacteria</taxon>
        <taxon>Pseudomonadati</taxon>
        <taxon>Pseudomonadota</taxon>
        <taxon>Betaproteobacteria</taxon>
        <taxon>Burkholderiales</taxon>
        <taxon>Comamonadaceae</taxon>
        <taxon>Comamonas</taxon>
    </lineage>
</organism>
<feature type="site" description="Important for substrate specificity" evidence="4">
    <location>
        <position position="164"/>
    </location>
</feature>